<evidence type="ECO:0000313" key="1">
    <source>
        <dbReference type="EnsemblMetazoa" id="CLYHEMP015871.1"/>
    </source>
</evidence>
<protein>
    <submittedName>
        <fullName evidence="1">Uncharacterized protein</fullName>
    </submittedName>
</protein>
<proteinExistence type="predicted"/>
<reference evidence="1" key="1">
    <citation type="submission" date="2021-01" db="UniProtKB">
        <authorList>
            <consortium name="EnsemblMetazoa"/>
        </authorList>
    </citation>
    <scope>IDENTIFICATION</scope>
</reference>
<dbReference type="Proteomes" id="UP000594262">
    <property type="component" value="Unplaced"/>
</dbReference>
<keyword evidence="2" id="KW-1185">Reference proteome</keyword>
<dbReference type="EnsemblMetazoa" id="CLYHEMT015871.1">
    <property type="protein sequence ID" value="CLYHEMP015871.1"/>
    <property type="gene ID" value="CLYHEMG015871"/>
</dbReference>
<sequence>MASKSMPATEFEVYVSSADSGIDSDSASIAKLNSSLESIEQRNEIDPTTLLADKNAPHNERVEGIGKALDWLRDELTKMKETDKKLTKTFIKMRSRIADHKEFIENGGLLAVEQPILLETTTDDCTSELMRRKMSQKRPDYNLIAKDGAFPTNGLNFENNKRATWVI</sequence>
<evidence type="ECO:0000313" key="2">
    <source>
        <dbReference type="Proteomes" id="UP000594262"/>
    </source>
</evidence>
<dbReference type="OrthoDB" id="5959714at2759"/>
<organism evidence="1 2">
    <name type="scientific">Clytia hemisphaerica</name>
    <dbReference type="NCBI Taxonomy" id="252671"/>
    <lineage>
        <taxon>Eukaryota</taxon>
        <taxon>Metazoa</taxon>
        <taxon>Cnidaria</taxon>
        <taxon>Hydrozoa</taxon>
        <taxon>Hydroidolina</taxon>
        <taxon>Leptothecata</taxon>
        <taxon>Obeliida</taxon>
        <taxon>Clytiidae</taxon>
        <taxon>Clytia</taxon>
    </lineage>
</organism>
<accession>A0A7M5X1U7</accession>
<dbReference type="AlphaFoldDB" id="A0A7M5X1U7"/>
<name>A0A7M5X1U7_9CNID</name>